<reference evidence="1" key="1">
    <citation type="submission" date="2022-05" db="EMBL/GenBank/DDBJ databases">
        <title>Chromosome-level genome of Chaenocephalus aceratus.</title>
        <authorList>
            <person name="Park H."/>
        </authorList>
    </citation>
    <scope>NUCLEOTIDE SEQUENCE</scope>
    <source>
        <strain evidence="1">KU_202001</strain>
    </source>
</reference>
<keyword evidence="2" id="KW-1185">Reference proteome</keyword>
<evidence type="ECO:0000313" key="1">
    <source>
        <dbReference type="EMBL" id="KAI4817962.1"/>
    </source>
</evidence>
<protein>
    <submittedName>
        <fullName evidence="1">Uncharacterized protein</fullName>
    </submittedName>
</protein>
<evidence type="ECO:0000313" key="2">
    <source>
        <dbReference type="Proteomes" id="UP001057452"/>
    </source>
</evidence>
<gene>
    <name evidence="1" type="ORF">KUCAC02_011331</name>
</gene>
<organism evidence="1 2">
    <name type="scientific">Chaenocephalus aceratus</name>
    <name type="common">Blackfin icefish</name>
    <name type="synonym">Chaenichthys aceratus</name>
    <dbReference type="NCBI Taxonomy" id="36190"/>
    <lineage>
        <taxon>Eukaryota</taxon>
        <taxon>Metazoa</taxon>
        <taxon>Chordata</taxon>
        <taxon>Craniata</taxon>
        <taxon>Vertebrata</taxon>
        <taxon>Euteleostomi</taxon>
        <taxon>Actinopterygii</taxon>
        <taxon>Neopterygii</taxon>
        <taxon>Teleostei</taxon>
        <taxon>Neoteleostei</taxon>
        <taxon>Acanthomorphata</taxon>
        <taxon>Eupercaria</taxon>
        <taxon>Perciformes</taxon>
        <taxon>Notothenioidei</taxon>
        <taxon>Channichthyidae</taxon>
        <taxon>Chaenocephalus</taxon>
    </lineage>
</organism>
<comment type="caution">
    <text evidence="1">The sequence shown here is derived from an EMBL/GenBank/DDBJ whole genome shotgun (WGS) entry which is preliminary data.</text>
</comment>
<proteinExistence type="predicted"/>
<accession>A0ACB9WW64</accession>
<dbReference type="EMBL" id="CM043795">
    <property type="protein sequence ID" value="KAI4817962.1"/>
    <property type="molecule type" value="Genomic_DNA"/>
</dbReference>
<sequence length="469" mass="53423">MSKHSEELQHPSGRWVWRDESRTVEFVSPAEECVLRKRRQTNVNFKELQQRAEWLAEICTLNHRGRQSIRKSLRPAHLHAYRSSVMKRRGDCITTDDVKRKFQYVVEVLTIILYDLEVAVSLLQENYLLPIPFSFMAVLKCKALDDVLPALLLYLSCFFEHKSLEDTPKSSMAVDLITEHKMMAEAFAKKEMAQKKLAVCYFSLMMDLEMERHQHTAYQKGRMLSNSTDWLLHACLYSFFCYAAWVTFGRKDLRDIQEEVGRLLYSDTFNMAVRNRTDGDSGTTFTAVNGSVKTGAADPEETEWNSSFKHRMPQRRPSLSSIVNQRSPLMMSLLPSPKELSPHLFLGNQAGGQSPLQAGPCDTKVLMEELNQQLATLSFGILGQPFMQFSRSTLTPYGEQENNKDEDYSHEPESDVSNNSEDHPGVHVGGSRSSFMEAKSTGRVRYGSSPRSHTRRSAATVQALTSHTE</sequence>
<dbReference type="Proteomes" id="UP001057452">
    <property type="component" value="Chromosome 11"/>
</dbReference>
<name>A0ACB9WW64_CHAAC</name>